<dbReference type="Proteomes" id="UP000469385">
    <property type="component" value="Unassembled WGS sequence"/>
</dbReference>
<dbReference type="RefSeq" id="WP_157400195.1">
    <property type="nucleotide sequence ID" value="NZ_WSEL01000009.1"/>
</dbReference>
<evidence type="ECO:0000259" key="1">
    <source>
        <dbReference type="Pfam" id="PF02538"/>
    </source>
</evidence>
<gene>
    <name evidence="2" type="ORF">GON04_22375</name>
</gene>
<sequence>MALDPVDYAVVSQALAAAAREMGIKLVRSAYSTIVREARDASAAILDRTGNVIAQAEMIPMQLGSMGVTLRACLDAFPADTLRESDFLVNNHPFHGGQHLQDVFIFLPVFVDGELVAFSGTVAHHLDLGGGGAGLNNSATDVYQEGLLLPPMRFDYERDWQGGNFERLLRANVRVPEQTLGDFNAQFSANRIGIERVRQLCRRYGVATVRQVMVALTDHAESQLRAAIREIPDGTYCGEDAMDDDGVHDQPVWIRAQVTVAGDSLRIGFEGTDAQVTRNINAPWASTFSAVMSCLKGVLVGSDVPFNEGSFRPVSVDVPLGSILNPRPPAPVRARMEPCYRAYCAVMKALAQVVPDKVISSGFDAALITCLARLADGRYRVCLETYGGGFGASAASDGADGIAASLSNTTNSPVEALDMEFEHFRIVSYGLARDSFGHGRHRGGAGLFRQYEVLQDGVDFSLYGDRFRIAPDGLFGGRSGSRASATLVRAGRELPLDLRHTVRLQRGDLVTITTSGGAGYGDPHERARAAVDVDVEQGFLGAEQARAVYGEGC</sequence>
<name>A0A6N8IZL1_9BURK</name>
<dbReference type="PANTHER" id="PTHR11365">
    <property type="entry name" value="5-OXOPROLINASE RELATED"/>
    <property type="match status" value="1"/>
</dbReference>
<evidence type="ECO:0000313" key="2">
    <source>
        <dbReference type="EMBL" id="MVQ32218.1"/>
    </source>
</evidence>
<proteinExistence type="predicted"/>
<protein>
    <submittedName>
        <fullName evidence="2">Hydantoinase B/oxoprolinase family protein</fullName>
    </submittedName>
</protein>
<reference evidence="2 3" key="1">
    <citation type="submission" date="2019-12" db="EMBL/GenBank/DDBJ databases">
        <authorList>
            <person name="Huq M.A."/>
        </authorList>
    </citation>
    <scope>NUCLEOTIDE SEQUENCE [LARGE SCALE GENOMIC DNA]</scope>
    <source>
        <strain evidence="2 3">MAH-25</strain>
    </source>
</reference>
<dbReference type="GO" id="GO:0006749">
    <property type="term" value="P:glutathione metabolic process"/>
    <property type="evidence" value="ECO:0007669"/>
    <property type="project" value="TreeGrafter"/>
</dbReference>
<evidence type="ECO:0000313" key="3">
    <source>
        <dbReference type="Proteomes" id="UP000469385"/>
    </source>
</evidence>
<dbReference type="GO" id="GO:0017168">
    <property type="term" value="F:5-oxoprolinase (ATP-hydrolyzing) activity"/>
    <property type="evidence" value="ECO:0007669"/>
    <property type="project" value="TreeGrafter"/>
</dbReference>
<keyword evidence="3" id="KW-1185">Reference proteome</keyword>
<dbReference type="AlphaFoldDB" id="A0A6N8IZL1"/>
<feature type="domain" description="Hydantoinase B/oxoprolinase" evidence="1">
    <location>
        <begin position="4"/>
        <end position="523"/>
    </location>
</feature>
<comment type="caution">
    <text evidence="2">The sequence shown here is derived from an EMBL/GenBank/DDBJ whole genome shotgun (WGS) entry which is preliminary data.</text>
</comment>
<dbReference type="Pfam" id="PF02538">
    <property type="entry name" value="Hydantoinase_B"/>
    <property type="match status" value="1"/>
</dbReference>
<dbReference type="InterPro" id="IPR045079">
    <property type="entry name" value="Oxoprolinase-like"/>
</dbReference>
<dbReference type="EMBL" id="WSEL01000009">
    <property type="protein sequence ID" value="MVQ32218.1"/>
    <property type="molecule type" value="Genomic_DNA"/>
</dbReference>
<dbReference type="PANTHER" id="PTHR11365:SF23">
    <property type="entry name" value="HYPOTHETICAL 5-OXOPROLINASE (EUROFUNG)-RELATED"/>
    <property type="match status" value="1"/>
</dbReference>
<organism evidence="2 3">
    <name type="scientific">Ramlibacter pinisoli</name>
    <dbReference type="NCBI Taxonomy" id="2682844"/>
    <lineage>
        <taxon>Bacteria</taxon>
        <taxon>Pseudomonadati</taxon>
        <taxon>Pseudomonadota</taxon>
        <taxon>Betaproteobacteria</taxon>
        <taxon>Burkholderiales</taxon>
        <taxon>Comamonadaceae</taxon>
        <taxon>Ramlibacter</taxon>
    </lineage>
</organism>
<accession>A0A6N8IZL1</accession>
<dbReference type="GO" id="GO:0005829">
    <property type="term" value="C:cytosol"/>
    <property type="evidence" value="ECO:0007669"/>
    <property type="project" value="TreeGrafter"/>
</dbReference>
<dbReference type="InterPro" id="IPR003692">
    <property type="entry name" value="Hydantoinase_B"/>
</dbReference>